<evidence type="ECO:0000313" key="7">
    <source>
        <dbReference type="Proteomes" id="UP000299011"/>
    </source>
</evidence>
<dbReference type="EMBL" id="AOLO01000010">
    <property type="protein sequence ID" value="ELZ99785.1"/>
    <property type="molecule type" value="Genomic_DNA"/>
</dbReference>
<evidence type="ECO:0000313" key="4">
    <source>
        <dbReference type="EMBL" id="QCQ73932.1"/>
    </source>
</evidence>
<dbReference type="PATRIC" id="fig|523841.21.peg.2514"/>
<evidence type="ECO:0000313" key="6">
    <source>
        <dbReference type="Proteomes" id="UP000027075"/>
    </source>
</evidence>
<feature type="compositionally biased region" description="Polar residues" evidence="1">
    <location>
        <begin position="188"/>
        <end position="254"/>
    </location>
</feature>
<accession>M0ISR5</accession>
<reference evidence="4 7" key="3">
    <citation type="submission" date="2019-04" db="EMBL/GenBank/DDBJ databases">
        <title>Methylomes of two halophilic Archaea, Haloarcula marismortui and Haloferax mediterranei.</title>
        <authorList>
            <person name="DasSarma S."/>
            <person name="DasSarma P."/>
            <person name="DasSarma S."/>
            <person name="Fomenkov A."/>
            <person name="Vincze T."/>
            <person name="Anton B.P."/>
            <person name="Roberts R.J."/>
        </authorList>
    </citation>
    <scope>NUCLEOTIDE SEQUENCE [LARGE SCALE GENOMIC DNA]</scope>
    <source>
        <strain evidence="4">ATCC 33500</strain>
        <strain evidence="7">ATCC 33500 / DSM 1411 / JCM 8866 / NBRC 14739 / NCIMB 2177 / R-4</strain>
    </source>
</reference>
<reference evidence="2 6" key="2">
    <citation type="submission" date="2014-04" db="EMBL/GenBank/DDBJ databases">
        <title>Transcriptional profiles of Haloferax mediterranei on the basis of nitrogen availability.</title>
        <authorList>
            <person name="Bautista V."/>
        </authorList>
    </citation>
    <scope>NUCLEOTIDE SEQUENCE [LARGE SCALE GENOMIC DNA]</scope>
    <source>
        <strain evidence="2">ATCC 33500</strain>
        <strain evidence="6">ATCC 33500 / DSM 1411 / JCM 8866 / NBRC 14739 / NCIMB 2177 / R-4</strain>
    </source>
</reference>
<feature type="region of interest" description="Disordered" evidence="1">
    <location>
        <begin position="164"/>
        <end position="311"/>
    </location>
</feature>
<dbReference type="OrthoDB" id="270500at2157"/>
<dbReference type="EMBL" id="CP007551">
    <property type="protein sequence ID" value="AHZ23205.1"/>
    <property type="molecule type" value="Genomic_DNA"/>
</dbReference>
<dbReference type="RefSeq" id="WP_004059540.1">
    <property type="nucleotide sequence ID" value="NC_017941.2"/>
</dbReference>
<evidence type="ECO:0000256" key="1">
    <source>
        <dbReference type="SAM" id="MobiDB-lite"/>
    </source>
</evidence>
<dbReference type="EMBL" id="CP039139">
    <property type="protein sequence ID" value="QCQ73932.1"/>
    <property type="molecule type" value="Genomic_DNA"/>
</dbReference>
<dbReference type="Proteomes" id="UP000027075">
    <property type="component" value="Chromosome"/>
</dbReference>
<keyword evidence="5" id="KW-1185">Reference proteome</keyword>
<dbReference type="Proteomes" id="UP000011603">
    <property type="component" value="Unassembled WGS sequence"/>
</dbReference>
<name>M0ISR5_HALMT</name>
<dbReference type="NCBIfam" id="TIGR04207">
    <property type="entry name" value="halo_sig_pep"/>
    <property type="match status" value="1"/>
</dbReference>
<dbReference type="GeneID" id="40154957"/>
<evidence type="ECO:0000313" key="2">
    <source>
        <dbReference type="EMBL" id="AHZ23205.1"/>
    </source>
</evidence>
<dbReference type="Proteomes" id="UP000299011">
    <property type="component" value="Chromosome"/>
</dbReference>
<proteinExistence type="predicted"/>
<dbReference type="PaxDb" id="523841-HFX_2133"/>
<evidence type="ECO:0000313" key="5">
    <source>
        <dbReference type="Proteomes" id="UP000011603"/>
    </source>
</evidence>
<gene>
    <name evidence="2" type="ORF">BM92_11410</name>
    <name evidence="3" type="ORF">C439_12454</name>
    <name evidence="4" type="ORF">E6P09_01030</name>
</gene>
<sequence>MTQDNSKQMRAIVLAALMVLSVMGGTVAFTGGTVAAQAAGPEGASDMGTDAGELAGGDTAVVQTIKLTDTDRNDTSTVNLTAVTVAGSSDNTASAADLSSVRILDADGNELASAAPTDNLFGTGQTFDISDVTIPDDGSTTLQVSVTVAANVSESAVLGLETNADWKENGSSGQTAFVSDGKPESLGTAATNLNGNETVDSGNQTADSDNQTADSGNETVGSNETTDSGNQTVDSGNETIDSGNQTVDSGNETIDSGDETAENDTVTTEPTGEMTTTPDEQNATTNETEQNTTSSDSATATLNNSSAAPDLQIVSPENQTIVESDDLLDVTYGYVEDVPDDVVSTRVTLTDEQGTSYDYTVDKADYVAGATVTVPLDLDKPADNLTDGAYYVEVAVTNASGDTETTQTATPVVVVNDEAPTVGNVSITSNTTDLARDAALNLTYDYGPAPNASSVTVWVVDSEDTANFTSGDLANASYTTYEQSVDHGVVADRNLTVGLGYRLADNANYSVFVTATDATGLQSNASATGTLDVNAEKPSIESVEATIGSDTVTVHFTETVVAGDGDDNISRADFAFQNGNDGGAGSITSVVVHSGDTVTLGLDANVTLGDLDSDHVSVRSGQLVDTHDDDPRAVGTGSVALDDTIPPGFGSITVPDINASNTDNYRVAIDTYSDATDVTVTLTGSGGTTVTKSKDAVTGEANFTLNATSLDEGYANVEFNLTDRAGNSQIVGRDTEKDTVAPTLESVTTNAGTKEIELQFSEFVADPSTSDFELSNLSHKVNTTRAVGGDVLLTLNESLPASAINSSDVVISASGVTDIAGNPATNDHTLDDVDAPTLSGVAAEPGDEQIVVTFSEDVTPGADETFTVDDFGYTENNSSGVTALESVTQTGPQTVVLETNGPLTPDDLEQDNVTVAANSVYDVVGHSVSEANYTIGVESELKVSVNSGTMTVTVVSLKNITNATDLGITISEMNRELDSLEGFELDDRFVTTLNASDFEQTESDVFEATVTVPSDGDYAEDGEYRVTGSVDGQMRSKLVSVDTTAPHPTDAVLLDVTDAAQLDDTRNTTEIRVLFNEPINASNIMPSDVSIEGFDGEIIAVQNAGPFGSVTIITEGKVQTGTRPTVTIDGDSYVDAAGTNGNANSQTVIHTDVLDLETGRNFVSVPASSGDLSLDEVNLSAVDAIYAYDAESGSWDAFDPDASENDITALEGGNGYIFVMDHATTLTLNVYNRPGSEQNASDIAPAPTQQELTEGWNLVGHYQEYDQNVSTALSSLDSDSVYNLLAHDESADSLAYRSYNAGDFETMDRGEAYWVFVRNDEVYTEATRNTADS</sequence>
<reference evidence="3 5" key="1">
    <citation type="journal article" date="2014" name="PLoS Genet.">
        <title>Phylogenetically driven sequencing of extremely halophilic archaea reveals strategies for static and dynamic osmo-response.</title>
        <authorList>
            <person name="Becker E.A."/>
            <person name="Seitzer P.M."/>
            <person name="Tritt A."/>
            <person name="Larsen D."/>
            <person name="Krusor M."/>
            <person name="Yao A.I."/>
            <person name="Wu D."/>
            <person name="Madern D."/>
            <person name="Eisen J.A."/>
            <person name="Darling A.E."/>
            <person name="Facciotti M.T."/>
        </authorList>
    </citation>
    <scope>NUCLEOTIDE SEQUENCE [LARGE SCALE GENOMIC DNA]</scope>
    <source>
        <strain evidence="3">ATCC 33500</strain>
        <strain evidence="5">ATCC 33500 / DSM 1411 / JCM 8866 / NBRC 14739 / NCIMB 2177 / R-4</strain>
    </source>
</reference>
<feature type="compositionally biased region" description="Low complexity" evidence="1">
    <location>
        <begin position="265"/>
        <end position="308"/>
    </location>
</feature>
<dbReference type="InterPro" id="IPR026452">
    <property type="entry name" value="Surf_glycop_sig_pep"/>
</dbReference>
<evidence type="ECO:0000313" key="3">
    <source>
        <dbReference type="EMBL" id="ELZ99785.1"/>
    </source>
</evidence>
<organism evidence="3 5">
    <name type="scientific">Haloferax mediterranei (strain ATCC 33500 / DSM 1411 / JCM 8866 / NBRC 14739 / NCIMB 2177 / R-4)</name>
    <name type="common">Halobacterium mediterranei</name>
    <dbReference type="NCBI Taxonomy" id="523841"/>
    <lineage>
        <taxon>Archaea</taxon>
        <taxon>Methanobacteriati</taxon>
        <taxon>Methanobacteriota</taxon>
        <taxon>Stenosarchaea group</taxon>
        <taxon>Halobacteria</taxon>
        <taxon>Halobacteriales</taxon>
        <taxon>Haloferacaceae</taxon>
        <taxon>Haloferax</taxon>
    </lineage>
</organism>
<protein>
    <submittedName>
        <fullName evidence="2 3">Cell surface glycoprotein</fullName>
    </submittedName>
</protein>